<evidence type="ECO:0000313" key="2">
    <source>
        <dbReference type="EMBL" id="KAJ1171990.1"/>
    </source>
</evidence>
<dbReference type="EMBL" id="JANPWB010000007">
    <property type="protein sequence ID" value="KAJ1171990.1"/>
    <property type="molecule type" value="Genomic_DNA"/>
</dbReference>
<comment type="caution">
    <text evidence="2">The sequence shown here is derived from an EMBL/GenBank/DDBJ whole genome shotgun (WGS) entry which is preliminary data.</text>
</comment>
<evidence type="ECO:0000256" key="1">
    <source>
        <dbReference type="SAM" id="MobiDB-lite"/>
    </source>
</evidence>
<protein>
    <submittedName>
        <fullName evidence="2">Uncharacterized protein</fullName>
    </submittedName>
</protein>
<dbReference type="Proteomes" id="UP001066276">
    <property type="component" value="Chromosome 4_1"/>
</dbReference>
<feature type="compositionally biased region" description="Polar residues" evidence="1">
    <location>
        <begin position="40"/>
        <end position="49"/>
    </location>
</feature>
<feature type="region of interest" description="Disordered" evidence="1">
    <location>
        <begin position="27"/>
        <end position="49"/>
    </location>
</feature>
<organism evidence="2 3">
    <name type="scientific">Pleurodeles waltl</name>
    <name type="common">Iberian ribbed newt</name>
    <dbReference type="NCBI Taxonomy" id="8319"/>
    <lineage>
        <taxon>Eukaryota</taxon>
        <taxon>Metazoa</taxon>
        <taxon>Chordata</taxon>
        <taxon>Craniata</taxon>
        <taxon>Vertebrata</taxon>
        <taxon>Euteleostomi</taxon>
        <taxon>Amphibia</taxon>
        <taxon>Batrachia</taxon>
        <taxon>Caudata</taxon>
        <taxon>Salamandroidea</taxon>
        <taxon>Salamandridae</taxon>
        <taxon>Pleurodelinae</taxon>
        <taxon>Pleurodeles</taxon>
    </lineage>
</organism>
<accession>A0AAV7T709</accession>
<keyword evidence="3" id="KW-1185">Reference proteome</keyword>
<gene>
    <name evidence="2" type="ORF">NDU88_003847</name>
</gene>
<proteinExistence type="predicted"/>
<name>A0AAV7T709_PLEWA</name>
<sequence length="161" mass="17125">MDETQNGCCSTNDMDSSKQALLSRLHTESGNGNPEKRLTDATSSTAITEGSTESTSVIINIGREGVPADSTVVIVDAISGSVKSGTDDSLDSIFGITFNVVVAFPAPLVLLPTSQTPPEDPIVQSDSEHVPPPKPRVYAQSLPDTCREECFSDEEYQPFCS</sequence>
<feature type="region of interest" description="Disordered" evidence="1">
    <location>
        <begin position="115"/>
        <end position="135"/>
    </location>
</feature>
<dbReference type="AlphaFoldDB" id="A0AAV7T709"/>
<reference evidence="2" key="1">
    <citation type="journal article" date="2022" name="bioRxiv">
        <title>Sequencing and chromosome-scale assembly of the giantPleurodeles waltlgenome.</title>
        <authorList>
            <person name="Brown T."/>
            <person name="Elewa A."/>
            <person name="Iarovenko S."/>
            <person name="Subramanian E."/>
            <person name="Araus A.J."/>
            <person name="Petzold A."/>
            <person name="Susuki M."/>
            <person name="Suzuki K.-i.T."/>
            <person name="Hayashi T."/>
            <person name="Toyoda A."/>
            <person name="Oliveira C."/>
            <person name="Osipova E."/>
            <person name="Leigh N.D."/>
            <person name="Simon A."/>
            <person name="Yun M.H."/>
        </authorList>
    </citation>
    <scope>NUCLEOTIDE SEQUENCE</scope>
    <source>
        <strain evidence="2">20211129_DDA</strain>
        <tissue evidence="2">Liver</tissue>
    </source>
</reference>
<evidence type="ECO:0000313" key="3">
    <source>
        <dbReference type="Proteomes" id="UP001066276"/>
    </source>
</evidence>